<dbReference type="Gene3D" id="2.120.10.80">
    <property type="entry name" value="Kelch-type beta propeller"/>
    <property type="match status" value="2"/>
</dbReference>
<dbReference type="SMART" id="SM00184">
    <property type="entry name" value="RING"/>
    <property type="match status" value="1"/>
</dbReference>
<name>A0ABY8THZ9_TETOB</name>
<dbReference type="InterPro" id="IPR013083">
    <property type="entry name" value="Znf_RING/FYVE/PHD"/>
</dbReference>
<dbReference type="Gene3D" id="3.30.40.10">
    <property type="entry name" value="Zinc/RING finger domain, C3HC4 (zinc finger)"/>
    <property type="match status" value="1"/>
</dbReference>
<dbReference type="InterPro" id="IPR006652">
    <property type="entry name" value="Kelch_1"/>
</dbReference>
<organism evidence="6 7">
    <name type="scientific">Tetradesmus obliquus</name>
    <name type="common">Green alga</name>
    <name type="synonym">Acutodesmus obliquus</name>
    <dbReference type="NCBI Taxonomy" id="3088"/>
    <lineage>
        <taxon>Eukaryota</taxon>
        <taxon>Viridiplantae</taxon>
        <taxon>Chlorophyta</taxon>
        <taxon>core chlorophytes</taxon>
        <taxon>Chlorophyceae</taxon>
        <taxon>CS clade</taxon>
        <taxon>Sphaeropleales</taxon>
        <taxon>Scenedesmaceae</taxon>
        <taxon>Tetradesmus</taxon>
    </lineage>
</organism>
<dbReference type="Pfam" id="PF01344">
    <property type="entry name" value="Kelch_1"/>
    <property type="match status" value="1"/>
</dbReference>
<sequence length="662" mass="70742">MQDTPARPGHAGEAGHGHGVPLAYQYPVVSGTVPVARWAFASAAVGSFLYVYGGVGPSVLDDLAVLDGELMIWRSLAPTAARPKDRPDKLHAAAMCALGNSLWLFGGQQGRKHLRSLYSLNTEMLSWRLVTPAGACPAGREGHSFTSVNGQLAYLFGGQGKKLYNDFFVLRQGGSEWVEVKARSSAPAPRSGHSMVWDGQDSLVCFGGTTASNTDNSMFVYSLSRNEWSAPECSGTIPSPRTHHSAVLVAPRTMLVFGGCNASGVFFNDAYVLNLERMHWSRAQPLNTPPPPRYHHCCHMLGSRMAMYGGINPKQAFDAVVLLETNFGGELSAVAEELARMTGGSGSAATAAAAGSMLGMNRAAAAAAAASAASSTAAGLAAAAGAVGGSVPLVGDLMKLQLRDLLVKRNMEELHITAQQKAEAAEAKLKEEIAAKLALQKEVLQLKLISAESEQAGQALREQLAEVSKALARERAEHQATSAAVTDLRTSLVSREQQLAEARQLLDSMSAELGILSSSEAVQYRQFLSISELARNRLEAENAGLQQQAADLQRQVDQQQQQLRVLQANPAALSACSIQELTALEGTLETSTKAVRQVVLQRSIAEYQAQANAESQRCAVCMEAPRRLAFQCGHQTCHNCGDKITACPFCRQDITAKIRLFE</sequence>
<keyword evidence="1" id="KW-0880">Kelch repeat</keyword>
<evidence type="ECO:0000256" key="1">
    <source>
        <dbReference type="ARBA" id="ARBA00022441"/>
    </source>
</evidence>
<feature type="domain" description="RING-type" evidence="5">
    <location>
        <begin position="618"/>
        <end position="651"/>
    </location>
</feature>
<proteinExistence type="predicted"/>
<dbReference type="EMBL" id="CP126208">
    <property type="protein sequence ID" value="WIA08707.1"/>
    <property type="molecule type" value="Genomic_DNA"/>
</dbReference>
<keyword evidence="7" id="KW-1185">Reference proteome</keyword>
<dbReference type="PANTHER" id="PTHR46093:SF18">
    <property type="entry name" value="FIBRONECTIN TYPE-III DOMAIN-CONTAINING PROTEIN"/>
    <property type="match status" value="1"/>
</dbReference>
<feature type="coiled-coil region" evidence="4">
    <location>
        <begin position="408"/>
        <end position="569"/>
    </location>
</feature>
<keyword evidence="3" id="KW-0862">Zinc</keyword>
<dbReference type="PROSITE" id="PS50089">
    <property type="entry name" value="ZF_RING_2"/>
    <property type="match status" value="1"/>
</dbReference>
<evidence type="ECO:0000313" key="7">
    <source>
        <dbReference type="Proteomes" id="UP001244341"/>
    </source>
</evidence>
<evidence type="ECO:0000313" key="6">
    <source>
        <dbReference type="EMBL" id="WIA08707.1"/>
    </source>
</evidence>
<keyword evidence="4" id="KW-0175">Coiled coil</keyword>
<dbReference type="PANTHER" id="PTHR46093">
    <property type="entry name" value="ACYL-COA-BINDING DOMAIN-CONTAINING PROTEIN 5"/>
    <property type="match status" value="1"/>
</dbReference>
<evidence type="ECO:0000256" key="2">
    <source>
        <dbReference type="ARBA" id="ARBA00022737"/>
    </source>
</evidence>
<evidence type="ECO:0000259" key="5">
    <source>
        <dbReference type="PROSITE" id="PS50089"/>
    </source>
</evidence>
<dbReference type="SUPFAM" id="SSF117281">
    <property type="entry name" value="Kelch motif"/>
    <property type="match status" value="1"/>
</dbReference>
<evidence type="ECO:0000256" key="4">
    <source>
        <dbReference type="SAM" id="Coils"/>
    </source>
</evidence>
<dbReference type="InterPro" id="IPR015915">
    <property type="entry name" value="Kelch-typ_b-propeller"/>
</dbReference>
<evidence type="ECO:0000256" key="3">
    <source>
        <dbReference type="PROSITE-ProRule" id="PRU00175"/>
    </source>
</evidence>
<dbReference type="Pfam" id="PF13920">
    <property type="entry name" value="zf-C3HC4_3"/>
    <property type="match status" value="1"/>
</dbReference>
<gene>
    <name evidence="6" type="ORF">OEZ85_008131</name>
</gene>
<dbReference type="Proteomes" id="UP001244341">
    <property type="component" value="Chromosome 1b"/>
</dbReference>
<keyword evidence="3" id="KW-0479">Metal-binding</keyword>
<reference evidence="6 7" key="1">
    <citation type="submission" date="2023-05" db="EMBL/GenBank/DDBJ databases">
        <title>A 100% complete, gapless, phased diploid assembly of the Scenedesmus obliquus UTEX 3031 genome.</title>
        <authorList>
            <person name="Biondi T.C."/>
            <person name="Hanschen E.R."/>
            <person name="Kwon T."/>
            <person name="Eng W."/>
            <person name="Kruse C.P.S."/>
            <person name="Koehler S.I."/>
            <person name="Kunde Y."/>
            <person name="Gleasner C.D."/>
            <person name="You Mak K.T."/>
            <person name="Polle J."/>
            <person name="Hovde B.T."/>
            <person name="Starkenburg S.R."/>
        </authorList>
    </citation>
    <scope>NUCLEOTIDE SEQUENCE [LARGE SCALE GENOMIC DNA]</scope>
    <source>
        <strain evidence="6 7">DOE0152z</strain>
    </source>
</reference>
<keyword evidence="3" id="KW-0863">Zinc-finger</keyword>
<dbReference type="SUPFAM" id="SSF50965">
    <property type="entry name" value="Galactose oxidase, central domain"/>
    <property type="match status" value="1"/>
</dbReference>
<keyword evidence="2" id="KW-0677">Repeat</keyword>
<accession>A0ABY8THZ9</accession>
<dbReference type="Pfam" id="PF24681">
    <property type="entry name" value="Kelch_KLHDC2_KLHL20_DRC7"/>
    <property type="match status" value="1"/>
</dbReference>
<dbReference type="InterPro" id="IPR001841">
    <property type="entry name" value="Znf_RING"/>
</dbReference>
<dbReference type="InterPro" id="IPR011043">
    <property type="entry name" value="Gal_Oxase/kelch_b-propeller"/>
</dbReference>
<dbReference type="SUPFAM" id="SSF57850">
    <property type="entry name" value="RING/U-box"/>
    <property type="match status" value="1"/>
</dbReference>
<protein>
    <recommendedName>
        <fullName evidence="5">RING-type domain-containing protein</fullName>
    </recommendedName>
</protein>